<evidence type="ECO:0000313" key="1">
    <source>
        <dbReference type="EMBL" id="KAL3390570.1"/>
    </source>
</evidence>
<dbReference type="Proteomes" id="UP001627154">
    <property type="component" value="Unassembled WGS sequence"/>
</dbReference>
<sequence length="394" mass="44353">MIPHPDVNTFFHGFGPHLSRKIINRMVDKALYKKTEVTDQRVHDFFQIESNQPRCYAPDVDPTKTKLAWGPFALPKLKRELGSHDTLIVRQAVTTLADLVYDPVKIVEAKKHHIPTKLAMLLQSNDPYIRERVTMTFKTMAQHAVGLELILQNRTIIANLSSCFKDQLAAVRFQAALAVEMLVLDCEAAQQLSVCGFVESINSRLCSELKYILVVHLRILNELLHQSIKRQCVDLGMLANLTALLKRQSEDVLCGALACLALLCQDPCARDLAIEADLLNTLKTLVLEDDRVSVNTEAALCACLVSIATKGKLRLLQLEMTSPLVQLALNKCRYCRNPRLLLAIIKLLTNVSEAPEGRRLLLEKHYCDIVGIEVGNELVEQHRQILLDTINWEP</sequence>
<dbReference type="Gene3D" id="1.25.10.10">
    <property type="entry name" value="Leucine-rich Repeat Variant"/>
    <property type="match status" value="2"/>
</dbReference>
<proteinExistence type="predicted"/>
<reference evidence="1 2" key="1">
    <citation type="journal article" date="2024" name="bioRxiv">
        <title>A reference genome for Trichogramma kaykai: A tiny desert-dwelling parasitoid wasp with competing sex-ratio distorters.</title>
        <authorList>
            <person name="Culotta J."/>
            <person name="Lindsey A.R."/>
        </authorList>
    </citation>
    <scope>NUCLEOTIDE SEQUENCE [LARGE SCALE GENOMIC DNA]</scope>
    <source>
        <strain evidence="1 2">KSX58</strain>
    </source>
</reference>
<evidence type="ECO:0008006" key="3">
    <source>
        <dbReference type="Google" id="ProtNLM"/>
    </source>
</evidence>
<dbReference type="PANTHER" id="PTHR15599">
    <property type="entry name" value="RTDR1"/>
    <property type="match status" value="1"/>
</dbReference>
<dbReference type="InterPro" id="IPR042856">
    <property type="entry name" value="RSP14"/>
</dbReference>
<dbReference type="SUPFAM" id="SSF48371">
    <property type="entry name" value="ARM repeat"/>
    <property type="match status" value="1"/>
</dbReference>
<name>A0ABD2WCZ8_9HYME</name>
<accession>A0ABD2WCZ8</accession>
<dbReference type="PANTHER" id="PTHR15599:SF1">
    <property type="entry name" value="RADIAL SPOKE HEAD 14 HOMOLOG"/>
    <property type="match status" value="1"/>
</dbReference>
<gene>
    <name evidence="1" type="ORF">TKK_014713</name>
</gene>
<dbReference type="InterPro" id="IPR016024">
    <property type="entry name" value="ARM-type_fold"/>
</dbReference>
<dbReference type="AlphaFoldDB" id="A0ABD2WCZ8"/>
<dbReference type="EMBL" id="JBJJXI010000117">
    <property type="protein sequence ID" value="KAL3390570.1"/>
    <property type="molecule type" value="Genomic_DNA"/>
</dbReference>
<evidence type="ECO:0000313" key="2">
    <source>
        <dbReference type="Proteomes" id="UP001627154"/>
    </source>
</evidence>
<protein>
    <recommendedName>
        <fullName evidence="3">Armadillo repeat-containing domain-containing protein</fullName>
    </recommendedName>
</protein>
<comment type="caution">
    <text evidence="1">The sequence shown here is derived from an EMBL/GenBank/DDBJ whole genome shotgun (WGS) entry which is preliminary data.</text>
</comment>
<dbReference type="InterPro" id="IPR011989">
    <property type="entry name" value="ARM-like"/>
</dbReference>
<keyword evidence="2" id="KW-1185">Reference proteome</keyword>
<organism evidence="1 2">
    <name type="scientific">Trichogramma kaykai</name>
    <dbReference type="NCBI Taxonomy" id="54128"/>
    <lineage>
        <taxon>Eukaryota</taxon>
        <taxon>Metazoa</taxon>
        <taxon>Ecdysozoa</taxon>
        <taxon>Arthropoda</taxon>
        <taxon>Hexapoda</taxon>
        <taxon>Insecta</taxon>
        <taxon>Pterygota</taxon>
        <taxon>Neoptera</taxon>
        <taxon>Endopterygota</taxon>
        <taxon>Hymenoptera</taxon>
        <taxon>Apocrita</taxon>
        <taxon>Proctotrupomorpha</taxon>
        <taxon>Chalcidoidea</taxon>
        <taxon>Trichogrammatidae</taxon>
        <taxon>Trichogramma</taxon>
    </lineage>
</organism>